<feature type="domain" description="DUF438" evidence="2">
    <location>
        <begin position="15"/>
        <end position="81"/>
    </location>
</feature>
<dbReference type="KEGG" id="pbt:ING2E5B_1764"/>
<dbReference type="InterPro" id="IPR035965">
    <property type="entry name" value="PAS-like_dom_sf"/>
</dbReference>
<dbReference type="Pfam" id="PF04282">
    <property type="entry name" value="DUF438"/>
    <property type="match status" value="1"/>
</dbReference>
<gene>
    <name evidence="3" type="ORF">ING2E5B_1764</name>
</gene>
<dbReference type="SUPFAM" id="SSF55785">
    <property type="entry name" value="PYP-like sensor domain (PAS domain)"/>
    <property type="match status" value="1"/>
</dbReference>
<dbReference type="GO" id="GO:0005886">
    <property type="term" value="C:plasma membrane"/>
    <property type="evidence" value="ECO:0007669"/>
    <property type="project" value="TreeGrafter"/>
</dbReference>
<reference evidence="3 4" key="1">
    <citation type="submission" date="2014-08" db="EMBL/GenBank/DDBJ databases">
        <authorList>
            <person name="Wibberg D."/>
        </authorList>
    </citation>
    <scope>NUCLEOTIDE SEQUENCE [LARGE SCALE GENOMIC DNA]</scope>
    <source>
        <strain evidence="4">ING2-E5B</strain>
    </source>
</reference>
<evidence type="ECO:0000259" key="2">
    <source>
        <dbReference type="Pfam" id="PF04282"/>
    </source>
</evidence>
<proteinExistence type="predicted"/>
<dbReference type="Pfam" id="PF01814">
    <property type="entry name" value="Hemerythrin"/>
    <property type="match status" value="1"/>
</dbReference>
<dbReference type="OrthoDB" id="9769774at2"/>
<dbReference type="PANTHER" id="PTHR39966">
    <property type="entry name" value="BLL2471 PROTEIN-RELATED"/>
    <property type="match status" value="1"/>
</dbReference>
<evidence type="ECO:0000313" key="4">
    <source>
        <dbReference type="Proteomes" id="UP000032417"/>
    </source>
</evidence>
<sequence>MSEFINNSTMRKEKLRSLLLELHNGGNPALLRRHLINALRNIPYNEVVEVEQELITSNSLTEKEILEFCDLHTAVLDGSIDLDGAKDVLPGHPVDTFIKENSAIRKQIEAYRVVSKEIDNITDSEVPGYVLQLRSIFNNFSDIDKHYKRKEYLLFPFLEKHLITGPPKVMWGKHDETRELLNKSHEVLTSPITNLKDLRLILINSLDITVEMIEGMIKKEEEILFPMSMDTLNEEEWYKVYQETPEFGYCLIDPEDEWAPANMKVEKQTYVQTDGIRLSSGAFNINELEALFQYLPVDITFVDKDDKVRFFSHSPNRVFERNRSIIGRDVRMCHPPGSVHVVEQILTDFKSGKENKAIFWISGFQKDRFIVIEYCALRGKDNEYLGVLEVTQDITKLRSLEGNQRLLSYEKK</sequence>
<dbReference type="STRING" id="1562970.ING2E5B_1764"/>
<dbReference type="InterPro" id="IPR012312">
    <property type="entry name" value="Hemerythrin-like"/>
</dbReference>
<dbReference type="PATRIC" id="fig|1562970.3.peg.1749"/>
<evidence type="ECO:0000259" key="1">
    <source>
        <dbReference type="Pfam" id="PF01814"/>
    </source>
</evidence>
<dbReference type="Proteomes" id="UP000032417">
    <property type="component" value="Chromosome 1"/>
</dbReference>
<dbReference type="AlphaFoldDB" id="A0A098C276"/>
<name>A0A098C276_9BACT</name>
<protein>
    <submittedName>
        <fullName evidence="3">Sensory box protein</fullName>
    </submittedName>
</protein>
<evidence type="ECO:0000313" key="3">
    <source>
        <dbReference type="EMBL" id="CEA16508.1"/>
    </source>
</evidence>
<dbReference type="HOGENOM" id="CLU_026706_1_0_10"/>
<keyword evidence="4" id="KW-1185">Reference proteome</keyword>
<dbReference type="PANTHER" id="PTHR39966:SF3">
    <property type="entry name" value="DUF438 DOMAIN-CONTAINING PROTEIN"/>
    <property type="match status" value="1"/>
</dbReference>
<feature type="domain" description="Hemerythrin-like" evidence="1">
    <location>
        <begin position="92"/>
        <end position="227"/>
    </location>
</feature>
<dbReference type="InterPro" id="IPR007380">
    <property type="entry name" value="DUF438"/>
</dbReference>
<organism evidence="3 4">
    <name type="scientific">Fermentimonas caenicola</name>
    <dbReference type="NCBI Taxonomy" id="1562970"/>
    <lineage>
        <taxon>Bacteria</taxon>
        <taxon>Pseudomonadati</taxon>
        <taxon>Bacteroidota</taxon>
        <taxon>Bacteroidia</taxon>
        <taxon>Bacteroidales</taxon>
        <taxon>Dysgonomonadaceae</taxon>
        <taxon>Fermentimonas</taxon>
    </lineage>
</organism>
<dbReference type="Gene3D" id="1.20.120.520">
    <property type="entry name" value="nmb1532 protein domain like"/>
    <property type="match status" value="1"/>
</dbReference>
<dbReference type="Pfam" id="PF13596">
    <property type="entry name" value="PAS_10"/>
    <property type="match status" value="1"/>
</dbReference>
<dbReference type="EMBL" id="LN515532">
    <property type="protein sequence ID" value="CEA16508.1"/>
    <property type="molecule type" value="Genomic_DNA"/>
</dbReference>
<accession>A0A098C276</accession>